<dbReference type="GO" id="GO:0005634">
    <property type="term" value="C:nucleus"/>
    <property type="evidence" value="ECO:0007669"/>
    <property type="project" value="InterPro"/>
</dbReference>
<dbReference type="VEuPathDB" id="FungiDB:TAPDE_001364"/>
<evidence type="ECO:0000313" key="2">
    <source>
        <dbReference type="EMBL" id="CCG81527.1"/>
    </source>
</evidence>
<sequence>MDRTPENIFSVYGRYGIAYVLISMPWGSQLLEYQVEEEELTDVSLDFEIEAKYSTILFCAVGEAFGKSFLQVTSNGVHNCANLRTQKSLYSIGSASAIILARLYSKTLVLVMLTDEVYTMKLLTLIKDEDEGFAISETDNELTFEIEPTVLRIEAAPENDGIYLTLCFANNRIAIWCYSSQASLVKLHDFSLCPAADSADAEESLIPYDCTVLVHGNKWHVLVAYHTGIAKHFLLREKELVLKRSRRLSTSPVRLLSEADNQESLYFVGEHCGRISILDHELVVDMIVFPDRQPESTIYCLNPFFNAQTDVQSFGFLCYESGWLTFYTIPQEISQAQDAIDIAETPRRLLYIAHLNCYVLATDGESIQGNYEKSAKVGANICIVQNGVCISESPLRDSRKETEIFRSGDVIYALTQWQVVIHGKERSWTVVGSSRKITKTATIEGRLTVLRLKQSGNKIDVRKEFSPSYSAPIYALCVFDETSLVIGHGDALEVTMLDIGSRALATQSQLQLRSPVIAIHVSGKYVFVATQKDSIMVFEYENSVLKLVAADPYPRLSVSLALINETTLVLTDKHKNLSVYDWSPTTGKLNVNCTISMPSIIIRAKRLSVPRLDSEDVLTDFTPDRHVILAAGLDGSLYAVFRVRSTLKVLIDDHEAKESPNLFRTLTLPKIIASLTDEEMRTLLDEFEITEAADVRKSLVAAMTRRTSRLLA</sequence>
<dbReference type="STRING" id="1097556.R4X8C6"/>
<dbReference type="OrthoDB" id="20774at2759"/>
<dbReference type="Proteomes" id="UP000013776">
    <property type="component" value="Unassembled WGS sequence"/>
</dbReference>
<dbReference type="PANTHER" id="PTHR10644">
    <property type="entry name" value="DNA REPAIR/RNA PROCESSING CPSF FAMILY"/>
    <property type="match status" value="1"/>
</dbReference>
<accession>R4X8C6</accession>
<organism evidence="2 3">
    <name type="scientific">Taphrina deformans (strain PYCC 5710 / ATCC 11124 / CBS 356.35 / IMI 108563 / JCM 9778 / NBRC 8474)</name>
    <name type="common">Peach leaf curl fungus</name>
    <name type="synonym">Lalaria deformans</name>
    <dbReference type="NCBI Taxonomy" id="1097556"/>
    <lineage>
        <taxon>Eukaryota</taxon>
        <taxon>Fungi</taxon>
        <taxon>Dikarya</taxon>
        <taxon>Ascomycota</taxon>
        <taxon>Taphrinomycotina</taxon>
        <taxon>Taphrinomycetes</taxon>
        <taxon>Taphrinales</taxon>
        <taxon>Taphrinaceae</taxon>
        <taxon>Taphrina</taxon>
    </lineage>
</organism>
<evidence type="ECO:0000313" key="3">
    <source>
        <dbReference type="Proteomes" id="UP000013776"/>
    </source>
</evidence>
<dbReference type="Gene3D" id="2.130.10.10">
    <property type="entry name" value="YVTN repeat-like/Quinoprotein amine dehydrogenase"/>
    <property type="match status" value="1"/>
</dbReference>
<reference evidence="2 3" key="1">
    <citation type="journal article" date="2013" name="MBio">
        <title>Genome sequencing of the plant pathogen Taphrina deformans, the causal agent of peach leaf curl.</title>
        <authorList>
            <person name="Cisse O.H."/>
            <person name="Almeida J.M.G.C.F."/>
            <person name="Fonseca A."/>
            <person name="Kumar A.A."/>
            <person name="Salojaervi J."/>
            <person name="Overmyer K."/>
            <person name="Hauser P.M."/>
            <person name="Pagni M."/>
        </authorList>
    </citation>
    <scope>NUCLEOTIDE SEQUENCE [LARGE SCALE GENOMIC DNA]</scope>
    <source>
        <strain evidence="3">PYCC 5710 / ATCC 11124 / CBS 356.35 / IMI 108563 / JCM 9778 / NBRC 8474</strain>
    </source>
</reference>
<protein>
    <recommendedName>
        <fullName evidence="1">RSE1/DDB1/CPSF1 C-terminal domain-containing protein</fullName>
    </recommendedName>
</protein>
<gene>
    <name evidence="2" type="ORF">TAPDE_001364</name>
</gene>
<comment type="caution">
    <text evidence="2">The sequence shown here is derived from an EMBL/GenBank/DDBJ whole genome shotgun (WGS) entry which is preliminary data.</text>
</comment>
<proteinExistence type="predicted"/>
<dbReference type="EMBL" id="CAHR02000043">
    <property type="protein sequence ID" value="CCG81527.1"/>
    <property type="molecule type" value="Genomic_DNA"/>
</dbReference>
<dbReference type="Pfam" id="PF03178">
    <property type="entry name" value="CPSF_A"/>
    <property type="match status" value="1"/>
</dbReference>
<dbReference type="PROSITE" id="PS50231">
    <property type="entry name" value="RICIN_B_LECTIN"/>
    <property type="match status" value="1"/>
</dbReference>
<dbReference type="AlphaFoldDB" id="R4X8C6"/>
<dbReference type="SUPFAM" id="SSF50978">
    <property type="entry name" value="WD40 repeat-like"/>
    <property type="match status" value="1"/>
</dbReference>
<dbReference type="InterPro" id="IPR004871">
    <property type="entry name" value="RSE1/DDB1/CPSF1_C"/>
</dbReference>
<name>R4X8C6_TAPDE</name>
<dbReference type="eggNOG" id="ENOG502RS08">
    <property type="taxonomic scope" value="Eukaryota"/>
</dbReference>
<feature type="domain" description="RSE1/DDB1/CPSF1 C-terminal" evidence="1">
    <location>
        <begin position="424"/>
        <end position="641"/>
    </location>
</feature>
<dbReference type="InterPro" id="IPR015943">
    <property type="entry name" value="WD40/YVTN_repeat-like_dom_sf"/>
</dbReference>
<dbReference type="InterPro" id="IPR050358">
    <property type="entry name" value="RSE1/DDB1/CFT1"/>
</dbReference>
<dbReference type="InterPro" id="IPR036322">
    <property type="entry name" value="WD40_repeat_dom_sf"/>
</dbReference>
<dbReference type="GO" id="GO:0003676">
    <property type="term" value="F:nucleic acid binding"/>
    <property type="evidence" value="ECO:0007669"/>
    <property type="project" value="InterPro"/>
</dbReference>
<keyword evidence="3" id="KW-1185">Reference proteome</keyword>
<evidence type="ECO:0000259" key="1">
    <source>
        <dbReference type="Pfam" id="PF03178"/>
    </source>
</evidence>